<name>A0ABR1JG11_9AGAR</name>
<dbReference type="Proteomes" id="UP001498398">
    <property type="component" value="Unassembled WGS sequence"/>
</dbReference>
<evidence type="ECO:0000313" key="1">
    <source>
        <dbReference type="EMBL" id="KAK7460702.1"/>
    </source>
</evidence>
<keyword evidence="2" id="KW-1185">Reference proteome</keyword>
<proteinExistence type="predicted"/>
<protein>
    <submittedName>
        <fullName evidence="1">Uncharacterized protein</fullName>
    </submittedName>
</protein>
<organism evidence="1 2">
    <name type="scientific">Marasmiellus scandens</name>
    <dbReference type="NCBI Taxonomy" id="2682957"/>
    <lineage>
        <taxon>Eukaryota</taxon>
        <taxon>Fungi</taxon>
        <taxon>Dikarya</taxon>
        <taxon>Basidiomycota</taxon>
        <taxon>Agaricomycotina</taxon>
        <taxon>Agaricomycetes</taxon>
        <taxon>Agaricomycetidae</taxon>
        <taxon>Agaricales</taxon>
        <taxon>Marasmiineae</taxon>
        <taxon>Omphalotaceae</taxon>
        <taxon>Marasmiellus</taxon>
    </lineage>
</organism>
<accession>A0ABR1JG11</accession>
<sequence length="89" mass="10323">MSDTTRDLGTWSEETARERGILNNYIYLNYANEEQPVYTRSVSQADMKKMMSVKRKYDAEDILGRLWVGGFKLPEDKPGTVFESLHTEL</sequence>
<dbReference type="EMBL" id="JBANRG010000015">
    <property type="protein sequence ID" value="KAK7460702.1"/>
    <property type="molecule type" value="Genomic_DNA"/>
</dbReference>
<comment type="caution">
    <text evidence="1">The sequence shown here is derived from an EMBL/GenBank/DDBJ whole genome shotgun (WGS) entry which is preliminary data.</text>
</comment>
<evidence type="ECO:0000313" key="2">
    <source>
        <dbReference type="Proteomes" id="UP001498398"/>
    </source>
</evidence>
<reference evidence="1 2" key="1">
    <citation type="submission" date="2024-01" db="EMBL/GenBank/DDBJ databases">
        <title>A draft genome for the cacao thread blight pathogen Marasmiellus scandens.</title>
        <authorList>
            <person name="Baruah I.K."/>
            <person name="Leung J."/>
            <person name="Bukari Y."/>
            <person name="Amoako-Attah I."/>
            <person name="Meinhardt L.W."/>
            <person name="Bailey B.A."/>
            <person name="Cohen S.P."/>
        </authorList>
    </citation>
    <scope>NUCLEOTIDE SEQUENCE [LARGE SCALE GENOMIC DNA]</scope>
    <source>
        <strain evidence="1 2">GH-19</strain>
    </source>
</reference>
<gene>
    <name evidence="1" type="ORF">VKT23_009419</name>
</gene>